<dbReference type="STRING" id="1314781.A0A166AIC7"/>
<feature type="transmembrane region" description="Helical" evidence="1">
    <location>
        <begin position="320"/>
        <end position="338"/>
    </location>
</feature>
<organism evidence="2 3">
    <name type="scientific">Exidia glandulosa HHB12029</name>
    <dbReference type="NCBI Taxonomy" id="1314781"/>
    <lineage>
        <taxon>Eukaryota</taxon>
        <taxon>Fungi</taxon>
        <taxon>Dikarya</taxon>
        <taxon>Basidiomycota</taxon>
        <taxon>Agaricomycotina</taxon>
        <taxon>Agaricomycetes</taxon>
        <taxon>Auriculariales</taxon>
        <taxon>Exidiaceae</taxon>
        <taxon>Exidia</taxon>
    </lineage>
</organism>
<evidence type="ECO:0008006" key="4">
    <source>
        <dbReference type="Google" id="ProtNLM"/>
    </source>
</evidence>
<dbReference type="EMBL" id="KV426013">
    <property type="protein sequence ID" value="KZV92159.1"/>
    <property type="molecule type" value="Genomic_DNA"/>
</dbReference>
<sequence>MASYVAAPSYAASLARTSTEEKSVVSSTGAQADARDLPVLDAADRGDHVEVPIHDLQMPYEHWMPWTAERPGHNAYPSTKSSIRERPDSIADAEIPEGWMMHIHPNGSIYYEKKDDKITSNFDLRRTAQEHDYFVKKLKTSRAYDYRQDHWWVNLTRRDGETGFIWIDHTTMSASTLNQDPSDFKRDMDRDDIVSRLERHGRYWTYVQGHPNHFGDLPNSAYREAYDALSWCYADRLLFKHTNATFSKEDSKDLLEMLDRMQKERGPSPLRNWFIASTLRAIVSDRQGTHYGQHDAPKYRQREADDMIGTFEDLAWPMKLLYYGLGIALFLGIPHTYFRRIQDVDRTRFNDGVNAMRWKAFLRSLWSDSNLLATVLISATVAFLAIPGLEDNSRMLGLFSVLLAIGSVLVGMFFVWNHQPRAESSADVGLNYFLQAKHLTDSSVPLAFILSVPVVLLLWSFLCFITAILIFAFHGAQQRLDGSFAQFSKATSPGTLAMFSLVLACAFFAWLFMWRGLYLDNVLMLGQPSLTSLVHS</sequence>
<gene>
    <name evidence="2" type="ORF">EXIGLDRAFT_769244</name>
</gene>
<reference evidence="2 3" key="1">
    <citation type="journal article" date="2016" name="Mol. Biol. Evol.">
        <title>Comparative Genomics of Early-Diverging Mushroom-Forming Fungi Provides Insights into the Origins of Lignocellulose Decay Capabilities.</title>
        <authorList>
            <person name="Nagy L.G."/>
            <person name="Riley R."/>
            <person name="Tritt A."/>
            <person name="Adam C."/>
            <person name="Daum C."/>
            <person name="Floudas D."/>
            <person name="Sun H."/>
            <person name="Yadav J.S."/>
            <person name="Pangilinan J."/>
            <person name="Larsson K.H."/>
            <person name="Matsuura K."/>
            <person name="Barry K."/>
            <person name="Labutti K."/>
            <person name="Kuo R."/>
            <person name="Ohm R.A."/>
            <person name="Bhattacharya S.S."/>
            <person name="Shirouzu T."/>
            <person name="Yoshinaga Y."/>
            <person name="Martin F.M."/>
            <person name="Grigoriev I.V."/>
            <person name="Hibbett D.S."/>
        </authorList>
    </citation>
    <scope>NUCLEOTIDE SEQUENCE [LARGE SCALE GENOMIC DNA]</scope>
    <source>
        <strain evidence="2 3">HHB12029</strain>
    </source>
</reference>
<proteinExistence type="predicted"/>
<evidence type="ECO:0000313" key="2">
    <source>
        <dbReference type="EMBL" id="KZV92159.1"/>
    </source>
</evidence>
<evidence type="ECO:0000313" key="3">
    <source>
        <dbReference type="Proteomes" id="UP000077266"/>
    </source>
</evidence>
<dbReference type="InParanoid" id="A0A166AIC7"/>
<feature type="transmembrane region" description="Helical" evidence="1">
    <location>
        <begin position="446"/>
        <end position="473"/>
    </location>
</feature>
<dbReference type="Proteomes" id="UP000077266">
    <property type="component" value="Unassembled WGS sequence"/>
</dbReference>
<keyword evidence="1" id="KW-1133">Transmembrane helix</keyword>
<feature type="transmembrane region" description="Helical" evidence="1">
    <location>
        <begin position="494"/>
        <end position="514"/>
    </location>
</feature>
<evidence type="ECO:0000256" key="1">
    <source>
        <dbReference type="SAM" id="Phobius"/>
    </source>
</evidence>
<keyword evidence="3" id="KW-1185">Reference proteome</keyword>
<dbReference type="OrthoDB" id="3166422at2759"/>
<protein>
    <recommendedName>
        <fullName evidence="4">WW domain-containing protein</fullName>
    </recommendedName>
</protein>
<name>A0A166AIC7_EXIGL</name>
<feature type="transmembrane region" description="Helical" evidence="1">
    <location>
        <begin position="396"/>
        <end position="416"/>
    </location>
</feature>
<keyword evidence="1" id="KW-0472">Membrane</keyword>
<keyword evidence="1" id="KW-0812">Transmembrane</keyword>
<feature type="transmembrane region" description="Helical" evidence="1">
    <location>
        <begin position="371"/>
        <end position="389"/>
    </location>
</feature>
<accession>A0A166AIC7</accession>
<dbReference type="AlphaFoldDB" id="A0A166AIC7"/>